<gene>
    <name evidence="3" type="ORF">PBS003_LOCUS2115</name>
</gene>
<proteinExistence type="predicted"/>
<evidence type="ECO:0000313" key="4">
    <source>
        <dbReference type="Proteomes" id="UP001160483"/>
    </source>
</evidence>
<dbReference type="Pfam" id="PF00078">
    <property type="entry name" value="RVT_1"/>
    <property type="match status" value="1"/>
</dbReference>
<organism evidence="3 4">
    <name type="scientific">Peronospora belbahrii</name>
    <dbReference type="NCBI Taxonomy" id="622444"/>
    <lineage>
        <taxon>Eukaryota</taxon>
        <taxon>Sar</taxon>
        <taxon>Stramenopiles</taxon>
        <taxon>Oomycota</taxon>
        <taxon>Peronosporomycetes</taxon>
        <taxon>Peronosporales</taxon>
        <taxon>Peronosporaceae</taxon>
        <taxon>Peronospora</taxon>
    </lineage>
</organism>
<keyword evidence="1" id="KW-1133">Transmembrane helix</keyword>
<accession>A0AAU9KN83</accession>
<name>A0AAU9KN83_9STRA</name>
<evidence type="ECO:0000259" key="2">
    <source>
        <dbReference type="PROSITE" id="PS50878"/>
    </source>
</evidence>
<feature type="domain" description="Reverse transcriptase" evidence="2">
    <location>
        <begin position="1"/>
        <end position="272"/>
    </location>
</feature>
<dbReference type="InterPro" id="IPR000477">
    <property type="entry name" value="RT_dom"/>
</dbReference>
<comment type="caution">
    <text evidence="3">The sequence shown here is derived from an EMBL/GenBank/DDBJ whole genome shotgun (WGS) entry which is preliminary data.</text>
</comment>
<keyword evidence="1" id="KW-0812">Transmembrane</keyword>
<dbReference type="CDD" id="cd01650">
    <property type="entry name" value="RT_nLTR_like"/>
    <property type="match status" value="1"/>
</dbReference>
<evidence type="ECO:0000313" key="3">
    <source>
        <dbReference type="EMBL" id="CAH0475294.1"/>
    </source>
</evidence>
<protein>
    <recommendedName>
        <fullName evidence="2">Reverse transcriptase domain-containing protein</fullName>
    </recommendedName>
</protein>
<sequence>MTKFQRRAHLSLLYKSGDRTLPANYRPLTLLNHDAKLGPKVLAYRMRTVLPTLIHEDQSGFIPGRSIRHSLLRFQDLQDFCKLHHPDACAILLDFAKAFDSVLWPALDLVLDHFGFGPTFRAWIKTFYTQLSVSILLNVSPGDPFVLGAGVRQGDPLSPGLFVLFVEPMMNFLRSHFSCRGISVDPSSEPHLLVAFVDDRTGLLENVDDADGFLRFLSVTDTVTLLGIPQGATITPDMRFSRVLVKLRARCAFWKYRARTLRGKVVFLRSVILPLLWYTASVTCFTAALLKAVAVIIRNFIHGNDTASDSACPGKFSHEWIYTSIQHGGLGLTPVKESIQAMHLKSLGDAIAATCRRCAAPRWMAFALSLCSLALGRQGSGFDILYAVVKDLGLCRQQEFVDVSSTFASSAYLKSILRVEDFPRPASKTRFITEVIPRLNLLVNHDSPSFGPVFPRLIESARHDWSIDGTVVADMTNRDFVRLLLSLRFGSSTPSLPLQQLGVPEYLPSSGLWILEYGLDRHVLPVAADVKFRLQHNALGFRYKFCWRTEITTSSSCIHDCDAMETAIHLSWLCPVAKYQWNFFLQPFRDCLDGNVSWIHILFPASLRMLPSAIMVFGNRAILIVFHVVRCCVLRSLWLHRNKRLYNPGTSTNAAFVSHHCFAYVDLHLRTLRSYAERKQWQGLLRLVLDTSSTFSMDTFSHSTVTMVSDC</sequence>
<evidence type="ECO:0000256" key="1">
    <source>
        <dbReference type="SAM" id="Phobius"/>
    </source>
</evidence>
<dbReference type="EMBL" id="CAKKTJ010000123">
    <property type="protein sequence ID" value="CAH0475294.1"/>
    <property type="molecule type" value="Genomic_DNA"/>
</dbReference>
<keyword evidence="1" id="KW-0472">Membrane</keyword>
<dbReference type="Proteomes" id="UP001160483">
    <property type="component" value="Unassembled WGS sequence"/>
</dbReference>
<reference evidence="3" key="1">
    <citation type="submission" date="2021-11" db="EMBL/GenBank/DDBJ databases">
        <authorList>
            <person name="Islam A."/>
            <person name="Islam S."/>
            <person name="Flora M.S."/>
            <person name="Rahman M."/>
            <person name="Ziaur R.M."/>
            <person name="Epstein J.H."/>
            <person name="Hassan M."/>
            <person name="Klassen M."/>
            <person name="Woodard K."/>
            <person name="Webb A."/>
            <person name="Webby R.J."/>
            <person name="El Zowalaty M.E."/>
        </authorList>
    </citation>
    <scope>NUCLEOTIDE SEQUENCE</scope>
    <source>
        <strain evidence="3">Pbs3</strain>
    </source>
</reference>
<feature type="transmembrane region" description="Helical" evidence="1">
    <location>
        <begin position="266"/>
        <end position="290"/>
    </location>
</feature>
<dbReference type="AlphaFoldDB" id="A0AAU9KN83"/>
<dbReference type="PANTHER" id="PTHR19446">
    <property type="entry name" value="REVERSE TRANSCRIPTASES"/>
    <property type="match status" value="1"/>
</dbReference>
<dbReference type="PROSITE" id="PS50878">
    <property type="entry name" value="RT_POL"/>
    <property type="match status" value="1"/>
</dbReference>